<gene>
    <name evidence="6" type="primary">USP54_4</name>
    <name evidence="6" type="ORF">g.58010</name>
</gene>
<organism evidence="6">
    <name type="scientific">Lygus hesperus</name>
    <name type="common">Western plant bug</name>
    <dbReference type="NCBI Taxonomy" id="30085"/>
    <lineage>
        <taxon>Eukaryota</taxon>
        <taxon>Metazoa</taxon>
        <taxon>Ecdysozoa</taxon>
        <taxon>Arthropoda</taxon>
        <taxon>Hexapoda</taxon>
        <taxon>Insecta</taxon>
        <taxon>Pterygota</taxon>
        <taxon>Neoptera</taxon>
        <taxon>Paraneoptera</taxon>
        <taxon>Hemiptera</taxon>
        <taxon>Heteroptera</taxon>
        <taxon>Panheteroptera</taxon>
        <taxon>Cimicomorpha</taxon>
        <taxon>Miridae</taxon>
        <taxon>Mirini</taxon>
        <taxon>Lygus</taxon>
    </lineage>
</organism>
<feature type="compositionally biased region" description="Basic and acidic residues" evidence="4">
    <location>
        <begin position="705"/>
        <end position="715"/>
    </location>
</feature>
<dbReference type="PROSITE" id="PS50235">
    <property type="entry name" value="USP_3"/>
    <property type="match status" value="1"/>
</dbReference>
<feature type="compositionally biased region" description="Basic and acidic residues" evidence="4">
    <location>
        <begin position="640"/>
        <end position="658"/>
    </location>
</feature>
<dbReference type="SUPFAM" id="SSF54001">
    <property type="entry name" value="Cysteine proteinases"/>
    <property type="match status" value="1"/>
</dbReference>
<dbReference type="CDD" id="cd02257">
    <property type="entry name" value="Peptidase_C19"/>
    <property type="match status" value="1"/>
</dbReference>
<dbReference type="FunFam" id="3.90.70.10:FF:000041">
    <property type="entry name" value="Inactive ubiquitin carboxyl-terminal hydrolase 53"/>
    <property type="match status" value="1"/>
</dbReference>
<comment type="similarity">
    <text evidence="1">Belongs to the peptidase C19 family.</text>
</comment>
<dbReference type="EMBL" id="GDHC01001728">
    <property type="protein sequence ID" value="JAQ16901.1"/>
    <property type="molecule type" value="Transcribed_RNA"/>
</dbReference>
<protein>
    <submittedName>
        <fullName evidence="6">Inactive ubiquitin carboxyl-terminal hydrolase 54</fullName>
    </submittedName>
</protein>
<feature type="region of interest" description="Disordered" evidence="4">
    <location>
        <begin position="500"/>
        <end position="531"/>
    </location>
</feature>
<feature type="compositionally biased region" description="Low complexity" evidence="4">
    <location>
        <begin position="504"/>
        <end position="531"/>
    </location>
</feature>
<evidence type="ECO:0000256" key="2">
    <source>
        <dbReference type="ARBA" id="ARBA00022786"/>
    </source>
</evidence>
<dbReference type="InterPro" id="IPR001394">
    <property type="entry name" value="Peptidase_C19_UCH"/>
</dbReference>
<feature type="compositionally biased region" description="Low complexity" evidence="4">
    <location>
        <begin position="659"/>
        <end position="673"/>
    </location>
</feature>
<dbReference type="Pfam" id="PF00443">
    <property type="entry name" value="UCH"/>
    <property type="match status" value="1"/>
</dbReference>
<evidence type="ECO:0000313" key="6">
    <source>
        <dbReference type="EMBL" id="JAQ16901.1"/>
    </source>
</evidence>
<dbReference type="GO" id="GO:0016579">
    <property type="term" value="P:protein deubiquitination"/>
    <property type="evidence" value="ECO:0007669"/>
    <property type="project" value="InterPro"/>
</dbReference>
<proteinExistence type="inferred from homology"/>
<evidence type="ECO:0000256" key="3">
    <source>
        <dbReference type="ARBA" id="ARBA00022801"/>
    </source>
</evidence>
<dbReference type="InterPro" id="IPR038765">
    <property type="entry name" value="Papain-like_cys_pep_sf"/>
</dbReference>
<dbReference type="AlphaFoldDB" id="A0A146MAW5"/>
<feature type="domain" description="USP" evidence="5">
    <location>
        <begin position="13"/>
        <end position="334"/>
    </location>
</feature>
<keyword evidence="3 6" id="KW-0378">Hydrolase</keyword>
<dbReference type="InterPro" id="IPR052398">
    <property type="entry name" value="Ubiquitin_hydrolase_53/54"/>
</dbReference>
<reference evidence="6" key="1">
    <citation type="journal article" date="2016" name="Gigascience">
        <title>De novo construction of an expanded transcriptome assembly for the western tarnished plant bug, Lygus hesperus.</title>
        <authorList>
            <person name="Tassone E.E."/>
            <person name="Geib S.M."/>
            <person name="Hall B."/>
            <person name="Fabrick J.A."/>
            <person name="Brent C.S."/>
            <person name="Hull J.J."/>
        </authorList>
    </citation>
    <scope>NUCLEOTIDE SEQUENCE</scope>
</reference>
<dbReference type="Gene3D" id="3.90.70.10">
    <property type="entry name" value="Cysteine proteinases"/>
    <property type="match status" value="1"/>
</dbReference>
<dbReference type="PANTHER" id="PTHR22975">
    <property type="entry name" value="UBIQUITIN SPECIFIC PROTEINASE"/>
    <property type="match status" value="1"/>
</dbReference>
<evidence type="ECO:0000259" key="5">
    <source>
        <dbReference type="PROSITE" id="PS50235"/>
    </source>
</evidence>
<feature type="compositionally biased region" description="Polar residues" evidence="4">
    <location>
        <begin position="361"/>
        <end position="377"/>
    </location>
</feature>
<keyword evidence="2" id="KW-0833">Ubl conjugation pathway</keyword>
<dbReference type="PANTHER" id="PTHR22975:SF9">
    <property type="entry name" value="ECHINUS SPLICE FORM 3"/>
    <property type="match status" value="1"/>
</dbReference>
<accession>A0A146MAW5</accession>
<evidence type="ECO:0000256" key="1">
    <source>
        <dbReference type="ARBA" id="ARBA00009085"/>
    </source>
</evidence>
<feature type="compositionally biased region" description="Basic and acidic residues" evidence="4">
    <location>
        <begin position="763"/>
        <end position="822"/>
    </location>
</feature>
<sequence length="890" mass="98044">MAPLKDSSFTFSKGLLNGPGQNNCFLNSAVQVLWHLDIFRRSFRELSGHTCMLDSCIFCALKELFAQLQFSHESALPPDALRRALAESFFDQQRFQLGFMDDAAECFENILLRIHFHLACDEAEDLCSARHCIPHVKFAMTLVEQSVCGACGATSEPLPFTQMVHYVSASALISQARQAPSPTHPDLFGQLLKKAGGMGDIRDCPSACGAKIQIRRTLTNHPEIVSVGIVWDSDRPSLEHIMSLLMTLRTTLRLSDVFHTPPPLPTPSKSSHHLVGVVTYYGKHYSTFFFHTKLKIWIYFDDANVREVGPKWEQVVEKCRRGRYQPLLLLFAAPDGTPVDSSAAPKSTTVAQRALGMAKSPEQNGPAAQQARRSLTPSPEKPNLGALAQQRRALTPNPQQQPMDPHFQLQKQNGIISEYQNVSQMIQKGMPSPLSSPTRTGAGWNSQFGAVRRGMGGTELVRRDSGNWSGDRNSASSSSSTSLENPYQYIMGKMQTRGHIVPRSPTSLKGGESSSSGSQCDPGYDSYSLSSTDSLPLQQTLKHNLQLAQIPEGHQSPVLASLQLQHKSGQSECERLCEEADLLLQHSQATDDLQKALTFANAAVGKARQAMDAPYSNPQAASAARMKHNTCIMQARSLHKRLEEPNGPRHAEGRHSREGSGCSNRGSSGSHSRQGSRDKGNHSRQNSRELLTAAPAPEPAPVPEKPAEKTPEKSIEIYATLPKSRKGLLSRSSSKVKNTVEDEEYLMNDRPGRSLGRAKPPNGKKEEKRARSEERNKSSKEKEKEKETEKKASKEDGEGKKEDDKSWSEVDKDLSDLLHDEEATVEGAAEGGDDDQPGDDDEDSRQEGERYDRFKQSEKVDKEGGKTPAAQNGSLSTDEIKTIDPSTDEK</sequence>
<feature type="region of interest" description="Disordered" evidence="4">
    <location>
        <begin position="639"/>
        <end position="890"/>
    </location>
</feature>
<name>A0A146MAW5_LYGHE</name>
<feature type="compositionally biased region" description="Basic and acidic residues" evidence="4">
    <location>
        <begin position="845"/>
        <end position="865"/>
    </location>
</feature>
<evidence type="ECO:0000256" key="4">
    <source>
        <dbReference type="SAM" id="MobiDB-lite"/>
    </source>
</evidence>
<dbReference type="InterPro" id="IPR028889">
    <property type="entry name" value="USP"/>
</dbReference>
<feature type="compositionally biased region" description="Basic and acidic residues" evidence="4">
    <location>
        <begin position="878"/>
        <end position="890"/>
    </location>
</feature>
<feature type="region of interest" description="Disordered" evidence="4">
    <location>
        <begin position="357"/>
        <end position="383"/>
    </location>
</feature>
<dbReference type="GO" id="GO:0004843">
    <property type="term" value="F:cysteine-type deubiquitinase activity"/>
    <property type="evidence" value="ECO:0007669"/>
    <property type="project" value="InterPro"/>
</dbReference>
<feature type="region of interest" description="Disordered" evidence="4">
    <location>
        <begin position="460"/>
        <end position="484"/>
    </location>
</feature>
<feature type="compositionally biased region" description="Acidic residues" evidence="4">
    <location>
        <begin position="831"/>
        <end position="844"/>
    </location>
</feature>